<dbReference type="Gene3D" id="3.40.50.300">
    <property type="entry name" value="P-loop containing nucleotide triphosphate hydrolases"/>
    <property type="match status" value="2"/>
</dbReference>
<feature type="region of interest" description="Disordered" evidence="1">
    <location>
        <begin position="832"/>
        <end position="856"/>
    </location>
</feature>
<dbReference type="RefSeq" id="WP_377466653.1">
    <property type="nucleotide sequence ID" value="NZ_JBHMAX010000027.1"/>
</dbReference>
<comment type="caution">
    <text evidence="3">The sequence shown here is derived from an EMBL/GenBank/DDBJ whole genome shotgun (WGS) entry which is preliminary data.</text>
</comment>
<evidence type="ECO:0000259" key="2">
    <source>
        <dbReference type="Pfam" id="PF08751"/>
    </source>
</evidence>
<dbReference type="Gene3D" id="2.30.30.940">
    <property type="match status" value="1"/>
</dbReference>
<evidence type="ECO:0000256" key="1">
    <source>
        <dbReference type="SAM" id="MobiDB-lite"/>
    </source>
</evidence>
<feature type="domain" description="TrwC relaxase" evidence="2">
    <location>
        <begin position="8"/>
        <end position="401"/>
    </location>
</feature>
<evidence type="ECO:0000313" key="3">
    <source>
        <dbReference type="EMBL" id="MFB9733234.1"/>
    </source>
</evidence>
<dbReference type="CDD" id="cd17933">
    <property type="entry name" value="DEXSc_RecD-like"/>
    <property type="match status" value="1"/>
</dbReference>
<proteinExistence type="predicted"/>
<keyword evidence="4" id="KW-1185">Reference proteome</keyword>
<dbReference type="SUPFAM" id="SSF55464">
    <property type="entry name" value="Origin of replication-binding domain, RBD-like"/>
    <property type="match status" value="1"/>
</dbReference>
<protein>
    <submittedName>
        <fullName evidence="3">MobF family relaxase</fullName>
    </submittedName>
</protein>
<dbReference type="CDD" id="cd18809">
    <property type="entry name" value="SF1_C_RecD"/>
    <property type="match status" value="1"/>
</dbReference>
<feature type="compositionally biased region" description="Basic and acidic residues" evidence="1">
    <location>
        <begin position="1244"/>
        <end position="1262"/>
    </location>
</feature>
<feature type="region of interest" description="Disordered" evidence="1">
    <location>
        <begin position="1199"/>
        <end position="1271"/>
    </location>
</feature>
<gene>
    <name evidence="3" type="primary">mobF</name>
    <name evidence="3" type="ORF">ACFFN0_14380</name>
</gene>
<dbReference type="InterPro" id="IPR014862">
    <property type="entry name" value="TrwC"/>
</dbReference>
<evidence type="ECO:0000313" key="4">
    <source>
        <dbReference type="Proteomes" id="UP001589613"/>
    </source>
</evidence>
<dbReference type="Pfam" id="PF13604">
    <property type="entry name" value="AAA_30"/>
    <property type="match status" value="1"/>
</dbReference>
<dbReference type="Pfam" id="PF08751">
    <property type="entry name" value="TrwC"/>
    <property type="match status" value="1"/>
</dbReference>
<name>A0ABV5V5X6_9MICO</name>
<accession>A0ABV5V5X6</accession>
<dbReference type="SUPFAM" id="SSF52540">
    <property type="entry name" value="P-loop containing nucleoside triphosphate hydrolases"/>
    <property type="match status" value="2"/>
</dbReference>
<organism evidence="3 4">
    <name type="scientific">Ornithinimicrobium kibberense</name>
    <dbReference type="NCBI Taxonomy" id="282060"/>
    <lineage>
        <taxon>Bacteria</taxon>
        <taxon>Bacillati</taxon>
        <taxon>Actinomycetota</taxon>
        <taxon>Actinomycetes</taxon>
        <taxon>Micrococcales</taxon>
        <taxon>Ornithinimicrobiaceae</taxon>
        <taxon>Ornithinimicrobium</taxon>
    </lineage>
</organism>
<dbReference type="InterPro" id="IPR027417">
    <property type="entry name" value="P-loop_NTPase"/>
</dbReference>
<dbReference type="Proteomes" id="UP001589613">
    <property type="component" value="Unassembled WGS sequence"/>
</dbReference>
<dbReference type="EMBL" id="JBHMAX010000027">
    <property type="protein sequence ID" value="MFB9733234.1"/>
    <property type="molecule type" value="Genomic_DNA"/>
</dbReference>
<dbReference type="NCBIfam" id="NF041492">
    <property type="entry name" value="MobF"/>
    <property type="match status" value="1"/>
</dbReference>
<reference evidence="3 4" key="1">
    <citation type="submission" date="2024-09" db="EMBL/GenBank/DDBJ databases">
        <authorList>
            <person name="Sun Q."/>
            <person name="Mori K."/>
        </authorList>
    </citation>
    <scope>NUCLEOTIDE SEQUENCE [LARGE SCALE GENOMIC DNA]</scope>
    <source>
        <strain evidence="3 4">JCM 12763</strain>
    </source>
</reference>
<sequence>MTLHKLTAGSGYTYLTKQVAAHDATESRQAGLASYYEEKGEAPGRWLGTGLAGLDLAEGDVVTEEQMKLLFGQGRHPRSDEPQAAERGWGALGRAFSTFDATTLRQVTARAFSEHNTARGLAWNAPIPAEERARIRTEVAREVFEQRHGRAPVDEADLTRFVAKASRPAQVPVAGFDLTFSPVKSVSTLWALAPAEVARQVEAAHRDAVRATLATLEREVAFTRVGQGGIRQVPVVGLVAAAFDHRDSRTGDPDLHTHVVVSNKVQSLPEEGGRWLTLDGRMLFKAKVMASEHYNTHLEAGLVDRLGVTFKDRPGAEGKRAVREIDGIDPALLATWSSRRQAIEARQRELAATFRADHGRTPTAVEALALAQQANLETRPGKHEPRSEAEQRQTWRIQAEAVLAITGRDPEEMVASAVGVGWRRTRERGGDVRVVAGQRVETLQGRIPALRGGGVRPQLLAARVVKVLGGSRATWQVWHVRAETLRQLRTAQVPLARLEEHAREVERWVLHRFSVPVGVPPELGEPEVLRRPDGQSAHTVHGSQAYTSKAILAAEDELLGLGLRRDGRQADPVIVEDVLAALSGDGPRLDRSQTAMVRTLATSGCRIQVAMAPAGAGKTAALRVLARAWEASGGTVLGLAPTAVAAEELGRATGIPADTLAKFLHQTATNAGEVARDQSRDVSTPVRPGTLVLIDEAGMAGTRDLAAVVRHVVDAGGSVRLVGDDQQLAAVAAGGIFRDLAEQGNAHGTTATLTELHRFTDPAEGAATLAIRDGDPAALEHYLDHGRVHAGDTGDMVEAAYEAWAADQQAGLSSLLLAATRDTVRELNQRARTDRLESTGQPSGREVALGDGTEASAGDTVITRRNDRTLRAADGSWVKNGDRWHVLEVHLDGAISVERHRDGRDSGIKRPHVTLPPGYVTEHVQLGYSSTIHGAQGATVDTTHTVLNGTETRQALYVALSRGRQTNHLYLDTPTACLDGVGPEVQDTVVDARQVLTDILGRDGRAQSATTVERGDAAQLLRQAVLAYQDALPVLAQQHLGRERMADLDEALEKWMPGLTGQPAYPHLRGQLALRWVDGTPPGAVIEQATWYRGKQSLVEADDPAAALAWRIPGTTPPSHRAAPLPWLPDVPPVLRQDAETSDYLDRLTHRIDDLKQRVADEARQAGAADRMPWQRTLPPGVDDRLTGDLAVWRAAHGISSSEPSPTGPPMKEPGVVTHQTRLGRRLRPSPPVGAVPTPASVGERLRATQRRAERHPLDRPRSQQLPGPSR</sequence>